<dbReference type="Pfam" id="PF04959">
    <property type="entry name" value="ARS2"/>
    <property type="match status" value="2"/>
</dbReference>
<feature type="compositionally biased region" description="Basic and acidic residues" evidence="4">
    <location>
        <begin position="288"/>
        <end position="312"/>
    </location>
</feature>
<dbReference type="GO" id="GO:0016604">
    <property type="term" value="C:nuclear body"/>
    <property type="evidence" value="ECO:0007669"/>
    <property type="project" value="TreeGrafter"/>
</dbReference>
<dbReference type="Proteomes" id="UP000887574">
    <property type="component" value="Unplaced"/>
</dbReference>
<comment type="similarity">
    <text evidence="2">Belongs to the ARS2 family.</text>
</comment>
<reference evidence="7" key="1">
    <citation type="submission" date="2022-11" db="UniProtKB">
        <authorList>
            <consortium name="WormBaseParasite"/>
        </authorList>
    </citation>
    <scope>IDENTIFICATION</scope>
</reference>
<protein>
    <submittedName>
        <fullName evidence="7">Serrate RNA effector molecule homolog</fullName>
    </submittedName>
</protein>
<proteinExistence type="inferred from homology"/>
<evidence type="ECO:0000256" key="1">
    <source>
        <dbReference type="ARBA" id="ARBA00004123"/>
    </source>
</evidence>
<dbReference type="GO" id="GO:0031053">
    <property type="term" value="P:primary miRNA processing"/>
    <property type="evidence" value="ECO:0007669"/>
    <property type="project" value="TreeGrafter"/>
</dbReference>
<dbReference type="InterPro" id="IPR007042">
    <property type="entry name" value="SERRATE/Ars2_C"/>
</dbReference>
<evidence type="ECO:0000313" key="6">
    <source>
        <dbReference type="Proteomes" id="UP000887574"/>
    </source>
</evidence>
<evidence type="ECO:0000256" key="2">
    <source>
        <dbReference type="ARBA" id="ARBA00005407"/>
    </source>
</evidence>
<dbReference type="WBParaSite" id="jg10532">
    <property type="protein sequence ID" value="jg10532"/>
    <property type="gene ID" value="jg10532"/>
</dbReference>
<feature type="domain" description="SERRATE/Ars2 C-terminal" evidence="5">
    <location>
        <begin position="78"/>
        <end position="198"/>
    </location>
</feature>
<dbReference type="InterPro" id="IPR039727">
    <property type="entry name" value="SE/Ars2"/>
</dbReference>
<accession>A0A915CMF5</accession>
<comment type="subcellular location">
    <subcellularLocation>
        <location evidence="1">Nucleus</location>
    </subcellularLocation>
</comment>
<evidence type="ECO:0000256" key="4">
    <source>
        <dbReference type="SAM" id="MobiDB-lite"/>
    </source>
</evidence>
<keyword evidence="3" id="KW-0539">Nucleus</keyword>
<keyword evidence="6" id="KW-1185">Reference proteome</keyword>
<organism evidence="6 7">
    <name type="scientific">Ditylenchus dipsaci</name>
    <dbReference type="NCBI Taxonomy" id="166011"/>
    <lineage>
        <taxon>Eukaryota</taxon>
        <taxon>Metazoa</taxon>
        <taxon>Ecdysozoa</taxon>
        <taxon>Nematoda</taxon>
        <taxon>Chromadorea</taxon>
        <taxon>Rhabditida</taxon>
        <taxon>Tylenchina</taxon>
        <taxon>Tylenchomorpha</taxon>
        <taxon>Sphaerularioidea</taxon>
        <taxon>Anguinidae</taxon>
        <taxon>Anguininae</taxon>
        <taxon>Ditylenchus</taxon>
    </lineage>
</organism>
<dbReference type="AlphaFoldDB" id="A0A915CMF5"/>
<sequence length="590" mass="69419">MILHVVMPENDEDFERVSQNRDKFARERVYRGRIRGRGTFNMDTPRRDCLNAMMSEKQECEIFFQTHKDEEWFRLKYHPKESVAIKEEHGVLETDLEKLGKRDEEKAVEEFIAANCGPEFIRKHLQSKHQDKLDEVRHEVLYFNNYLVDVLRRRNSESKTLYSMPTLQNPGNFDPMRNPGNFDPMQNVGIFDPMQNPGNFDPIRVPSSFNPISNSGNFNAVPFQQAVIKQEDCRPPEFEIENATDYKAVFPAHGRSRYWQGNDFGGNIRNSVHTGGRGIMTGYRESNKRKYFDPNSDVPRDPRQQKSYRDLDMPENDEDFERVSQNRDKFARERVYRGRIRGRGTFNMDTPRRDCLNAMMSEKQECEIFFQTHKDEEWFRLKYHPKESVAIKEEHGVLETDLEKLGKRDEEKAVEEFIAANCVELAKDRWHLQSKHQDKLDEVRHEVLYFNNYLVDVLRRRNSESKTLYSMPTLQNPGNFDPMRNPGNFDPMQNVGIFDPMQNPGNFDPMPLQQVVIGRRDCKSQEFVNRSAYGRIGNWQGDSIHADGRGFITGYRDSNEQNYFDADYDVPKDPRQQTSYRDLDAVDEIF</sequence>
<feature type="domain" description="SERRATE/Ars2 C-terminal" evidence="5">
    <location>
        <begin position="383"/>
        <end position="545"/>
    </location>
</feature>
<dbReference type="PANTHER" id="PTHR13165">
    <property type="entry name" value="ARSENITE-RESISTANCE PROTEIN 2"/>
    <property type="match status" value="1"/>
</dbReference>
<name>A0A915CMF5_9BILA</name>
<evidence type="ECO:0000259" key="5">
    <source>
        <dbReference type="Pfam" id="PF04959"/>
    </source>
</evidence>
<dbReference type="PANTHER" id="PTHR13165:SF0">
    <property type="entry name" value="SERRATE RNA EFFECTOR MOLECULE HOMOLOG"/>
    <property type="match status" value="1"/>
</dbReference>
<evidence type="ECO:0000256" key="3">
    <source>
        <dbReference type="ARBA" id="ARBA00023242"/>
    </source>
</evidence>
<feature type="region of interest" description="Disordered" evidence="4">
    <location>
        <begin position="288"/>
        <end position="318"/>
    </location>
</feature>
<evidence type="ECO:0000313" key="7">
    <source>
        <dbReference type="WBParaSite" id="jg10532"/>
    </source>
</evidence>